<keyword evidence="9" id="KW-1185">Reference proteome</keyword>
<dbReference type="PANTHER" id="PTHR36115">
    <property type="entry name" value="PROLINE-RICH ANTIGEN HOMOLOG-RELATED"/>
    <property type="match status" value="1"/>
</dbReference>
<feature type="transmembrane region" description="Helical" evidence="6">
    <location>
        <begin position="21"/>
        <end position="43"/>
    </location>
</feature>
<feature type="domain" description="RDD" evidence="7">
    <location>
        <begin position="16"/>
        <end position="152"/>
    </location>
</feature>
<dbReference type="InterPro" id="IPR051791">
    <property type="entry name" value="Pra-immunoreactive"/>
</dbReference>
<keyword evidence="3 6" id="KW-0812">Transmembrane</keyword>
<dbReference type="STRING" id="1429083.GCA_001885685_02766"/>
<dbReference type="InterPro" id="IPR010432">
    <property type="entry name" value="RDD"/>
</dbReference>
<name>A0A1H7GIC1_9GAMM</name>
<gene>
    <name evidence="8" type="ORF">SAMN05216214_10286</name>
</gene>
<accession>A0A1H7GIC1</accession>
<protein>
    <submittedName>
        <fullName evidence="8">Uncharacterized membrane protein YckC, RDD family</fullName>
    </submittedName>
</protein>
<dbReference type="AlphaFoldDB" id="A0A1H7GIC1"/>
<evidence type="ECO:0000256" key="5">
    <source>
        <dbReference type="ARBA" id="ARBA00023136"/>
    </source>
</evidence>
<keyword evidence="2" id="KW-1003">Cell membrane</keyword>
<dbReference type="EMBL" id="FOAS01000002">
    <property type="protein sequence ID" value="SEK37794.1"/>
    <property type="molecule type" value="Genomic_DNA"/>
</dbReference>
<reference evidence="8 9" key="1">
    <citation type="submission" date="2016-10" db="EMBL/GenBank/DDBJ databases">
        <authorList>
            <person name="de Groot N.N."/>
        </authorList>
    </citation>
    <scope>NUCLEOTIDE SEQUENCE [LARGE SCALE GENOMIC DNA]</scope>
    <source>
        <strain evidence="8 9">JCM 19513</strain>
    </source>
</reference>
<evidence type="ECO:0000256" key="1">
    <source>
        <dbReference type="ARBA" id="ARBA00004651"/>
    </source>
</evidence>
<dbReference type="GO" id="GO:0005886">
    <property type="term" value="C:plasma membrane"/>
    <property type="evidence" value="ECO:0007669"/>
    <property type="project" value="UniProtKB-SubCell"/>
</dbReference>
<evidence type="ECO:0000256" key="2">
    <source>
        <dbReference type="ARBA" id="ARBA00022475"/>
    </source>
</evidence>
<evidence type="ECO:0000256" key="3">
    <source>
        <dbReference type="ARBA" id="ARBA00022692"/>
    </source>
</evidence>
<evidence type="ECO:0000259" key="7">
    <source>
        <dbReference type="Pfam" id="PF06271"/>
    </source>
</evidence>
<dbReference type="Pfam" id="PF06271">
    <property type="entry name" value="RDD"/>
    <property type="match status" value="1"/>
</dbReference>
<organism evidence="8 9">
    <name type="scientific">Atopomonas hussainii</name>
    <dbReference type="NCBI Taxonomy" id="1429083"/>
    <lineage>
        <taxon>Bacteria</taxon>
        <taxon>Pseudomonadati</taxon>
        <taxon>Pseudomonadota</taxon>
        <taxon>Gammaproteobacteria</taxon>
        <taxon>Pseudomonadales</taxon>
        <taxon>Pseudomonadaceae</taxon>
        <taxon>Atopomonas</taxon>
    </lineage>
</organism>
<feature type="transmembrane region" description="Helical" evidence="6">
    <location>
        <begin position="70"/>
        <end position="88"/>
    </location>
</feature>
<evidence type="ECO:0000256" key="4">
    <source>
        <dbReference type="ARBA" id="ARBA00022989"/>
    </source>
</evidence>
<keyword evidence="4 6" id="KW-1133">Transmembrane helix</keyword>
<proteinExistence type="predicted"/>
<keyword evidence="5 6" id="KW-0472">Membrane</keyword>
<dbReference type="PANTHER" id="PTHR36115:SF10">
    <property type="entry name" value="RDD DOMAIN-CONTAINING PROTEIN"/>
    <property type="match status" value="1"/>
</dbReference>
<evidence type="ECO:0000313" key="9">
    <source>
        <dbReference type="Proteomes" id="UP000185766"/>
    </source>
</evidence>
<evidence type="ECO:0000313" key="8">
    <source>
        <dbReference type="EMBL" id="SEK37794.1"/>
    </source>
</evidence>
<dbReference type="Proteomes" id="UP000185766">
    <property type="component" value="Unassembled WGS sequence"/>
</dbReference>
<feature type="transmembrane region" description="Helical" evidence="6">
    <location>
        <begin position="117"/>
        <end position="140"/>
    </location>
</feature>
<sequence length="165" mass="18842">MSQRRYFKLQGDFPRAGLIRRLAAALYDFLLCTAIAMVITLIYQQGFLRAIYGSEQLMQMSQAGMLDRDPLLASLVFMGLFGFFALFWTRNGQTLGMQAWNLRVQNRDGSAISLMQALLRFLVAIPSWLAGGLGFFWMLWSKDQLTWHDSYSESVVVRLPKKNGN</sequence>
<dbReference type="RefSeq" id="WP_074864565.1">
    <property type="nucleotide sequence ID" value="NZ_FOAS01000002.1"/>
</dbReference>
<comment type="subcellular location">
    <subcellularLocation>
        <location evidence="1">Cell membrane</location>
        <topology evidence="1">Multi-pass membrane protein</topology>
    </subcellularLocation>
</comment>
<evidence type="ECO:0000256" key="6">
    <source>
        <dbReference type="SAM" id="Phobius"/>
    </source>
</evidence>